<proteinExistence type="predicted"/>
<dbReference type="OrthoDB" id="9881749at2759"/>
<keyword evidence="3" id="KW-1185">Reference proteome</keyword>
<protein>
    <recommendedName>
        <fullName evidence="4">Coiled-coil domain-containing protein 122</fullName>
    </recommendedName>
</protein>
<accession>A0A9D3NSW5</accession>
<gene>
    <name evidence="2" type="ORF">KOW79_010114</name>
</gene>
<evidence type="ECO:0000313" key="3">
    <source>
        <dbReference type="Proteomes" id="UP000824219"/>
    </source>
</evidence>
<organism evidence="2 3">
    <name type="scientific">Hemibagrus wyckioides</name>
    <dbReference type="NCBI Taxonomy" id="337641"/>
    <lineage>
        <taxon>Eukaryota</taxon>
        <taxon>Metazoa</taxon>
        <taxon>Chordata</taxon>
        <taxon>Craniata</taxon>
        <taxon>Vertebrata</taxon>
        <taxon>Euteleostomi</taxon>
        <taxon>Actinopterygii</taxon>
        <taxon>Neopterygii</taxon>
        <taxon>Teleostei</taxon>
        <taxon>Ostariophysi</taxon>
        <taxon>Siluriformes</taxon>
        <taxon>Bagridae</taxon>
        <taxon>Hemibagrus</taxon>
    </lineage>
</organism>
<comment type="caution">
    <text evidence="2">The sequence shown here is derived from an EMBL/GenBank/DDBJ whole genome shotgun (WGS) entry which is preliminary data.</text>
</comment>
<reference evidence="2 3" key="1">
    <citation type="submission" date="2021-06" db="EMBL/GenBank/DDBJ databases">
        <title>Chromosome-level genome assembly of the red-tail catfish (Hemibagrus wyckioides).</title>
        <authorList>
            <person name="Shao F."/>
        </authorList>
    </citation>
    <scope>NUCLEOTIDE SEQUENCE [LARGE SCALE GENOMIC DNA]</scope>
    <source>
        <strain evidence="2">EC202008001</strain>
        <tissue evidence="2">Blood</tissue>
    </source>
</reference>
<dbReference type="EMBL" id="JAHKSW010000011">
    <property type="protein sequence ID" value="KAG7326713.1"/>
    <property type="molecule type" value="Genomic_DNA"/>
</dbReference>
<dbReference type="AlphaFoldDB" id="A0A9D3NSW5"/>
<keyword evidence="1" id="KW-0175">Coiled coil</keyword>
<name>A0A9D3NSW5_9TELE</name>
<feature type="coiled-coil region" evidence="1">
    <location>
        <begin position="140"/>
        <end position="192"/>
    </location>
</feature>
<dbReference type="Proteomes" id="UP000824219">
    <property type="component" value="Linkage Group LG11"/>
</dbReference>
<evidence type="ECO:0000256" key="1">
    <source>
        <dbReference type="SAM" id="Coils"/>
    </source>
</evidence>
<evidence type="ECO:0000313" key="2">
    <source>
        <dbReference type="EMBL" id="KAG7326713.1"/>
    </source>
</evidence>
<evidence type="ECO:0008006" key="4">
    <source>
        <dbReference type="Google" id="ProtNLM"/>
    </source>
</evidence>
<sequence length="270" mass="32050">MLFYFDSDSEHFTLCSALLEATQREESQAAELKEKQHILYSVQDTLSKIVKSYDTVSSNIKLKEQQFSGITNVTEQVNRQNERQQTETQVIQMEILKLSYSIEEQLENSRFLLAWYNSYHNKMESYKMSLAALEIQATIHMELMEKREEVKRQKEHIDELKMNFQNPEGNALQQAQKEIDNFKTQIQKIKELVRRKGILLEKEKNNHSQLRKYIEIHNRTYEAIMKRLCCQLNKALSTHRELSRDIFHMEKEVKHLKKQLGNMHGIQGKI</sequence>